<comment type="similarity">
    <text evidence="2 5">Belongs to the band 7/mec-2 family. Flotillin subfamily.</text>
</comment>
<comment type="subcellular location">
    <subcellularLocation>
        <location evidence="1">Cell membrane</location>
    </subcellularLocation>
</comment>
<feature type="domain" description="Band 7" evidence="7">
    <location>
        <begin position="8"/>
        <end position="191"/>
    </location>
</feature>
<dbReference type="GO" id="GO:0005886">
    <property type="term" value="C:plasma membrane"/>
    <property type="evidence" value="ECO:0007669"/>
    <property type="project" value="UniProtKB-SubCell"/>
</dbReference>
<organism evidence="8 9">
    <name type="scientific">Byssochlamys spectabilis</name>
    <name type="common">Paecilomyces variotii</name>
    <dbReference type="NCBI Taxonomy" id="264951"/>
    <lineage>
        <taxon>Eukaryota</taxon>
        <taxon>Fungi</taxon>
        <taxon>Dikarya</taxon>
        <taxon>Ascomycota</taxon>
        <taxon>Pezizomycotina</taxon>
        <taxon>Eurotiomycetes</taxon>
        <taxon>Eurotiomycetidae</taxon>
        <taxon>Eurotiales</taxon>
        <taxon>Thermoascaceae</taxon>
        <taxon>Paecilomyces</taxon>
    </lineage>
</organism>
<evidence type="ECO:0000313" key="9">
    <source>
        <dbReference type="Proteomes" id="UP000283841"/>
    </source>
</evidence>
<evidence type="ECO:0000256" key="5">
    <source>
        <dbReference type="RuleBase" id="RU366054"/>
    </source>
</evidence>
<evidence type="ECO:0000256" key="2">
    <source>
        <dbReference type="ARBA" id="ARBA00007161"/>
    </source>
</evidence>
<gene>
    <name evidence="8" type="ORF">C8Q69DRAFT_491874</name>
</gene>
<dbReference type="InterPro" id="IPR001107">
    <property type="entry name" value="Band_7"/>
</dbReference>
<evidence type="ECO:0000256" key="6">
    <source>
        <dbReference type="SAM" id="Coils"/>
    </source>
</evidence>
<dbReference type="STRING" id="264951.A0A443HVM7"/>
<dbReference type="Proteomes" id="UP000283841">
    <property type="component" value="Unassembled WGS sequence"/>
</dbReference>
<keyword evidence="3" id="KW-1003">Cell membrane</keyword>
<dbReference type="EMBL" id="RCNU01000005">
    <property type="protein sequence ID" value="RWQ95889.1"/>
    <property type="molecule type" value="Genomic_DNA"/>
</dbReference>
<keyword evidence="6" id="KW-0175">Coiled coil</keyword>
<dbReference type="InterPro" id="IPR036013">
    <property type="entry name" value="Band_7/SPFH_dom_sf"/>
</dbReference>
<dbReference type="Pfam" id="PF01145">
    <property type="entry name" value="Band_7"/>
    <property type="match status" value="1"/>
</dbReference>
<feature type="coiled-coil region" evidence="6">
    <location>
        <begin position="220"/>
        <end position="247"/>
    </location>
</feature>
<evidence type="ECO:0000259" key="7">
    <source>
        <dbReference type="Pfam" id="PF01145"/>
    </source>
</evidence>
<keyword evidence="4" id="KW-0472">Membrane</keyword>
<evidence type="ECO:0000256" key="3">
    <source>
        <dbReference type="ARBA" id="ARBA00022475"/>
    </source>
</evidence>
<protein>
    <submittedName>
        <fullName evidence="8">Flotillin domain protein</fullName>
    </submittedName>
</protein>
<evidence type="ECO:0000313" key="8">
    <source>
        <dbReference type="EMBL" id="RWQ95889.1"/>
    </source>
</evidence>
<dbReference type="RefSeq" id="XP_028485534.1">
    <property type="nucleotide sequence ID" value="XM_028632156.1"/>
</dbReference>
<proteinExistence type="inferred from homology"/>
<dbReference type="InterPro" id="IPR027705">
    <property type="entry name" value="Flotillin_fam"/>
</dbReference>
<name>A0A443HVM7_BYSSP</name>
<dbReference type="PANTHER" id="PTHR13806">
    <property type="entry name" value="FLOTILLIN-RELATED"/>
    <property type="match status" value="1"/>
</dbReference>
<evidence type="ECO:0000256" key="4">
    <source>
        <dbReference type="ARBA" id="ARBA00023136"/>
    </source>
</evidence>
<keyword evidence="9" id="KW-1185">Reference proteome</keyword>
<evidence type="ECO:0000256" key="1">
    <source>
        <dbReference type="ARBA" id="ARBA00004236"/>
    </source>
</evidence>
<sequence length="449" mass="50474">MVGYKTTKPHEYLVITGAGIDGVRVCKKAFVKPWQKASRISLLPCNVPYSDRPRTIEKHVFNLDVVFTVGPDDNPESVKRCAQILSRNECRLLADEICGRSSTIRNIVKGEVNATVARMTMEEIFKEREIFKDEVMGNIQKELEKFGLRVHNANILDISDSYGSFDYLTCMSKKVQEAAVNQSRIDTAEAQMRGQIGEAKIDGLKRQETSRIKTETVTIEAGHQKTRAEVEAELSRLKAELDNNLELAKLTARRQYDMTDAELQRQVEVRKTEKELERLRASDVVKSKIARESAQEKADAFLYKEQKEADAALYKRKLEADALCYQQKREAEAMLEMAKAHSALVDVLGGPQGFLQYKMLESGTYERLAEANGNAISGLQPKITMWNTGNGDASDNPIRGLMQSLPPLLSTIHDQTGISPPSWLARMPNKSGQEEKESQDIIPKAMLFD</sequence>
<dbReference type="CDD" id="cd03399">
    <property type="entry name" value="SPFH_flotillin"/>
    <property type="match status" value="1"/>
</dbReference>
<dbReference type="PANTHER" id="PTHR13806:SF31">
    <property type="entry name" value="FLOTILLIN-LIKE PROTEIN 1-RELATED"/>
    <property type="match status" value="1"/>
</dbReference>
<dbReference type="GeneID" id="39601433"/>
<accession>A0A443HVM7</accession>
<dbReference type="AlphaFoldDB" id="A0A443HVM7"/>
<dbReference type="VEuPathDB" id="FungiDB:C8Q69DRAFT_491874"/>
<comment type="caution">
    <text evidence="8">The sequence shown here is derived from an EMBL/GenBank/DDBJ whole genome shotgun (WGS) entry which is preliminary data.</text>
</comment>
<reference evidence="8 9" key="1">
    <citation type="journal article" date="2018" name="Front. Microbiol.">
        <title>Genomic and genetic insights into a cosmopolitan fungus, Paecilomyces variotii (Eurotiales).</title>
        <authorList>
            <person name="Urquhart A.S."/>
            <person name="Mondo S.J."/>
            <person name="Makela M.R."/>
            <person name="Hane J.K."/>
            <person name="Wiebenga A."/>
            <person name="He G."/>
            <person name="Mihaltcheva S."/>
            <person name="Pangilinan J."/>
            <person name="Lipzen A."/>
            <person name="Barry K."/>
            <person name="de Vries R.P."/>
            <person name="Grigoriev I.V."/>
            <person name="Idnurm A."/>
        </authorList>
    </citation>
    <scope>NUCLEOTIDE SEQUENCE [LARGE SCALE GENOMIC DNA]</scope>
    <source>
        <strain evidence="8 9">CBS 101075</strain>
    </source>
</reference>
<dbReference type="Gene3D" id="3.30.479.30">
    <property type="entry name" value="Band 7 domain"/>
    <property type="match status" value="1"/>
</dbReference>
<dbReference type="SUPFAM" id="SSF117892">
    <property type="entry name" value="Band 7/SPFH domain"/>
    <property type="match status" value="1"/>
</dbReference>